<organism evidence="4 5">
    <name type="scientific">Teratosphaeria destructans</name>
    <dbReference type="NCBI Taxonomy" id="418781"/>
    <lineage>
        <taxon>Eukaryota</taxon>
        <taxon>Fungi</taxon>
        <taxon>Dikarya</taxon>
        <taxon>Ascomycota</taxon>
        <taxon>Pezizomycotina</taxon>
        <taxon>Dothideomycetes</taxon>
        <taxon>Dothideomycetidae</taxon>
        <taxon>Mycosphaerellales</taxon>
        <taxon>Teratosphaeriaceae</taxon>
        <taxon>Teratosphaeria</taxon>
    </lineage>
</organism>
<reference evidence="4 5" key="1">
    <citation type="journal article" date="2018" name="IMA Fungus">
        <title>IMA Genome-F 10: Nine draft genome sequences of Claviceps purpurea s.lat., including C. arundinis, C. humidiphila, and C. cf. spartinae, pseudomolecules for the pitch canker pathogen Fusarium circinatum, draft genome of Davidsoniella eucalypti, Grosmannia galeiformis, Quambalaria eucalypti, and Teratosphaeria destructans.</title>
        <authorList>
            <person name="Wingfield B.D."/>
            <person name="Liu M."/>
            <person name="Nguyen H.D."/>
            <person name="Lane F.A."/>
            <person name="Morgan S.W."/>
            <person name="De Vos L."/>
            <person name="Wilken P.M."/>
            <person name="Duong T.A."/>
            <person name="Aylward J."/>
            <person name="Coetzee M.P."/>
            <person name="Dadej K."/>
            <person name="De Beer Z.W."/>
            <person name="Findlay W."/>
            <person name="Havenga M."/>
            <person name="Kolarik M."/>
            <person name="Menzies J.G."/>
            <person name="Naidoo K."/>
            <person name="Pochopski O."/>
            <person name="Shoukouhi P."/>
            <person name="Santana Q.C."/>
            <person name="Seifert K.A."/>
            <person name="Soal N."/>
            <person name="Steenkamp E.T."/>
            <person name="Tatham C.T."/>
            <person name="van der Nest M.A."/>
            <person name="Wingfield M.J."/>
        </authorList>
    </citation>
    <scope>NUCLEOTIDE SEQUENCE [LARGE SCALE GENOMIC DNA]</scope>
    <source>
        <strain evidence="4">CMW44962</strain>
    </source>
</reference>
<feature type="coiled-coil region" evidence="1">
    <location>
        <begin position="100"/>
        <end position="180"/>
    </location>
</feature>
<feature type="domain" description="Mnd1 HTH" evidence="3">
    <location>
        <begin position="48"/>
        <end position="74"/>
    </location>
</feature>
<name>A0A9W7SZH9_9PEZI</name>
<comment type="caution">
    <text evidence="4">The sequence shown here is derived from an EMBL/GenBank/DDBJ whole genome shotgun (WGS) entry which is preliminary data.</text>
</comment>
<evidence type="ECO:0000313" key="5">
    <source>
        <dbReference type="Proteomes" id="UP001138500"/>
    </source>
</evidence>
<protein>
    <submittedName>
        <fullName evidence="4">Mnd1 family</fullName>
    </submittedName>
</protein>
<feature type="region of interest" description="Disordered" evidence="2">
    <location>
        <begin position="1"/>
        <end position="20"/>
    </location>
</feature>
<accession>A0A9W7SZH9</accession>
<keyword evidence="1" id="KW-0175">Coiled coil</keyword>
<sequence length="222" mass="25017">MVPEVSCCPQHQGSREDAPIRGLDQWHASQGCASIPSKQAEEPTDPGQDYLQALQDENKINVEKIGSGNWYWSFISQDKKTRQAALAEAQSAHDKQAAINADLEAKVVETQAQRADEEDMLDSGGDNREELMSQKGQLEIELNFLRKELSAYSDSDPTELQRKKKEMLVLKGQAEQFTDEILAMEGWFKDVGQVDGEQMLAMKMDWYDGEFDEEEGGLRELV</sequence>
<gene>
    <name evidence="4" type="ORF">Tdes44962_MAKER01520</name>
</gene>
<dbReference type="EMBL" id="RIBY02000335">
    <property type="protein sequence ID" value="KAH9844486.1"/>
    <property type="molecule type" value="Genomic_DNA"/>
</dbReference>
<proteinExistence type="predicted"/>
<reference evidence="4 5" key="2">
    <citation type="journal article" date="2021" name="Curr. Genet.">
        <title>Genetic response to nitrogen starvation in the aggressive Eucalyptus foliar pathogen Teratosphaeria destructans.</title>
        <authorList>
            <person name="Havenga M."/>
            <person name="Wingfield B.D."/>
            <person name="Wingfield M.J."/>
            <person name="Dreyer L.L."/>
            <person name="Roets F."/>
            <person name="Aylward J."/>
        </authorList>
    </citation>
    <scope>NUCLEOTIDE SEQUENCE [LARGE SCALE GENOMIC DNA]</scope>
    <source>
        <strain evidence="4">CMW44962</strain>
    </source>
</reference>
<keyword evidence="5" id="KW-1185">Reference proteome</keyword>
<evidence type="ECO:0000256" key="1">
    <source>
        <dbReference type="SAM" id="Coils"/>
    </source>
</evidence>
<evidence type="ECO:0000259" key="3">
    <source>
        <dbReference type="Pfam" id="PF03962"/>
    </source>
</evidence>
<evidence type="ECO:0000256" key="2">
    <source>
        <dbReference type="SAM" id="MobiDB-lite"/>
    </source>
</evidence>
<dbReference type="OrthoDB" id="9978204at2759"/>
<dbReference type="AlphaFoldDB" id="A0A9W7SZH9"/>
<dbReference type="Proteomes" id="UP001138500">
    <property type="component" value="Unassembled WGS sequence"/>
</dbReference>
<evidence type="ECO:0000313" key="4">
    <source>
        <dbReference type="EMBL" id="KAH9844486.1"/>
    </source>
</evidence>
<dbReference type="Pfam" id="PF03962">
    <property type="entry name" value="Mnd1"/>
    <property type="match status" value="1"/>
</dbReference>
<dbReference type="InterPro" id="IPR040453">
    <property type="entry name" value="Mnd1_HTH"/>
</dbReference>